<feature type="compositionally biased region" description="Pro residues" evidence="2">
    <location>
        <begin position="45"/>
        <end position="59"/>
    </location>
</feature>
<dbReference type="Pfam" id="PF00657">
    <property type="entry name" value="Lipase_GDSL"/>
    <property type="match status" value="1"/>
</dbReference>
<protein>
    <submittedName>
        <fullName evidence="4">Uncharacterized protein</fullName>
    </submittedName>
</protein>
<evidence type="ECO:0000313" key="4">
    <source>
        <dbReference type="EMBL" id="WVZ58021.1"/>
    </source>
</evidence>
<dbReference type="PANTHER" id="PTHR45642:SF17">
    <property type="entry name" value="GDSL-LIKE LIPASE_ACYLHYDROLASE FAMILY PROTEIN, EXPRESSED"/>
    <property type="match status" value="1"/>
</dbReference>
<feature type="compositionally biased region" description="Pro residues" evidence="2">
    <location>
        <begin position="204"/>
        <end position="214"/>
    </location>
</feature>
<dbReference type="Gene3D" id="3.40.50.1110">
    <property type="entry name" value="SGNH hydrolase"/>
    <property type="match status" value="1"/>
</dbReference>
<dbReference type="InterPro" id="IPR035669">
    <property type="entry name" value="SGNH_plant_lipase-like"/>
</dbReference>
<dbReference type="GO" id="GO:0006629">
    <property type="term" value="P:lipid metabolic process"/>
    <property type="evidence" value="ECO:0007669"/>
    <property type="project" value="InterPro"/>
</dbReference>
<dbReference type="InterPro" id="IPR001087">
    <property type="entry name" value="GDSL"/>
</dbReference>
<reference evidence="4 5" key="1">
    <citation type="submission" date="2024-02" db="EMBL/GenBank/DDBJ databases">
        <title>High-quality chromosome-scale genome assembly of Pensacola bahiagrass (Paspalum notatum Flugge var. saurae).</title>
        <authorList>
            <person name="Vega J.M."/>
            <person name="Podio M."/>
            <person name="Orjuela J."/>
            <person name="Siena L.A."/>
            <person name="Pessino S.C."/>
            <person name="Combes M.C."/>
            <person name="Mariac C."/>
            <person name="Albertini E."/>
            <person name="Pupilli F."/>
            <person name="Ortiz J.P.A."/>
            <person name="Leblanc O."/>
        </authorList>
    </citation>
    <scope>NUCLEOTIDE SEQUENCE [LARGE SCALE GENOMIC DNA]</scope>
    <source>
        <strain evidence="4">R1</strain>
        <tissue evidence="4">Leaf</tissue>
    </source>
</reference>
<dbReference type="AlphaFoldDB" id="A0AAQ3SNT1"/>
<feature type="transmembrane region" description="Helical" evidence="3">
    <location>
        <begin position="15"/>
        <end position="35"/>
    </location>
</feature>
<feature type="compositionally biased region" description="Pro residues" evidence="2">
    <location>
        <begin position="179"/>
        <end position="194"/>
    </location>
</feature>
<feature type="compositionally biased region" description="Pro residues" evidence="2">
    <location>
        <begin position="131"/>
        <end position="152"/>
    </location>
</feature>
<dbReference type="EMBL" id="CP144746">
    <property type="protein sequence ID" value="WVZ58021.1"/>
    <property type="molecule type" value="Genomic_DNA"/>
</dbReference>
<keyword evidence="3" id="KW-1133">Transmembrane helix</keyword>
<evidence type="ECO:0000256" key="2">
    <source>
        <dbReference type="SAM" id="MobiDB-lite"/>
    </source>
</evidence>
<dbReference type="SUPFAM" id="SSF52266">
    <property type="entry name" value="SGNH hydrolase"/>
    <property type="match status" value="1"/>
</dbReference>
<dbReference type="PRINTS" id="PR01217">
    <property type="entry name" value="PRICHEXTENSN"/>
</dbReference>
<evidence type="ECO:0000256" key="3">
    <source>
        <dbReference type="SAM" id="Phobius"/>
    </source>
</evidence>
<feature type="compositionally biased region" description="Pro residues" evidence="2">
    <location>
        <begin position="224"/>
        <end position="234"/>
    </location>
</feature>
<keyword evidence="3" id="KW-0472">Membrane</keyword>
<dbReference type="InterPro" id="IPR008265">
    <property type="entry name" value="Lipase_GDSL_AS"/>
</dbReference>
<evidence type="ECO:0000313" key="5">
    <source>
        <dbReference type="Proteomes" id="UP001341281"/>
    </source>
</evidence>
<comment type="similarity">
    <text evidence="1">Belongs to the 'GDSL' lipolytic enzyme family.</text>
</comment>
<feature type="region of interest" description="Disordered" evidence="2">
    <location>
        <begin position="45"/>
        <end position="319"/>
    </location>
</feature>
<feature type="compositionally biased region" description="Low complexity" evidence="2">
    <location>
        <begin position="114"/>
        <end position="127"/>
    </location>
</feature>
<name>A0AAQ3SNT1_PASNO</name>
<gene>
    <name evidence="4" type="ORF">U9M48_008335</name>
</gene>
<dbReference type="Proteomes" id="UP001341281">
    <property type="component" value="Chromosome 02"/>
</dbReference>
<dbReference type="InterPro" id="IPR036514">
    <property type="entry name" value="SGNH_hydro_sf"/>
</dbReference>
<feature type="compositionally biased region" description="Pro residues" evidence="2">
    <location>
        <begin position="159"/>
        <end position="169"/>
    </location>
</feature>
<feature type="compositionally biased region" description="Pro residues" evidence="2">
    <location>
        <begin position="244"/>
        <end position="254"/>
    </location>
</feature>
<dbReference type="PANTHER" id="PTHR45642">
    <property type="entry name" value="GDSL ESTERASE/LIPASE EXL3"/>
    <property type="match status" value="1"/>
</dbReference>
<dbReference type="GO" id="GO:0016298">
    <property type="term" value="F:lipase activity"/>
    <property type="evidence" value="ECO:0007669"/>
    <property type="project" value="InterPro"/>
</dbReference>
<evidence type="ECO:0000256" key="1">
    <source>
        <dbReference type="ARBA" id="ARBA00008668"/>
    </source>
</evidence>
<dbReference type="InterPro" id="IPR050592">
    <property type="entry name" value="GDSL_lipolytic_enzyme"/>
</dbReference>
<feature type="compositionally biased region" description="Pro residues" evidence="2">
    <location>
        <begin position="261"/>
        <end position="277"/>
    </location>
</feature>
<feature type="compositionally biased region" description="Pro residues" evidence="2">
    <location>
        <begin position="307"/>
        <end position="319"/>
    </location>
</feature>
<organism evidence="4 5">
    <name type="scientific">Paspalum notatum var. saurae</name>
    <dbReference type="NCBI Taxonomy" id="547442"/>
    <lineage>
        <taxon>Eukaryota</taxon>
        <taxon>Viridiplantae</taxon>
        <taxon>Streptophyta</taxon>
        <taxon>Embryophyta</taxon>
        <taxon>Tracheophyta</taxon>
        <taxon>Spermatophyta</taxon>
        <taxon>Magnoliopsida</taxon>
        <taxon>Liliopsida</taxon>
        <taxon>Poales</taxon>
        <taxon>Poaceae</taxon>
        <taxon>PACMAD clade</taxon>
        <taxon>Panicoideae</taxon>
        <taxon>Andropogonodae</taxon>
        <taxon>Paspaleae</taxon>
        <taxon>Paspalinae</taxon>
        <taxon>Paspalum</taxon>
    </lineage>
</organism>
<sequence length="684" mass="72060">MCCSSCAALNMQGHLVLVGLLVLVEAIIAIGAIVAPPPTPLLPPPWIGTPSPTPLPPQLGAPTRTPLIPPNRKAAPPSTPPIPTPRLGTPTPAPLPSRLGAPPRTIGLPPSHISAPPTASSLPAPQSGVPHLPPIFPPAQTGAPPPTPPLPSPRLGTPLPSPLIPPPRLGAPSRKGTPLSPPRVAAPPRTPILPPSRKGAPPQVGVPPRSPILPPSRKGAPPRAGAPPRSPILPPSRKGVPPQEGAPPHTPVLPPHRKGPPLSPPRFVAPPRTPILPPRRKGPSPRLGAPPRAPIFPSSPVGAPIRTPLPPPRLGAPLPTPLPPPRLGAPLPTPILPPPQMSGPLPSPFLPPPQIMAPPSRPPPVVAPGGPKIPALLAFGDSIVDTGNNNYLSTMAKANFPPYGREYPSHKATGRFSDGKITVDFLASALGLKETLPPYLNKNLTMEDLKSGVSFASAASGYNNATCQTSSTMTIERQLQLFAEYKAKVGAIPDRALFLVCSGSNDIVQHFTLVDGMTSPEYAEMMARRAISLVEETLIGEGARQIALTGAPPVGCVPSQRRTAGGVRKQCATDRNQLALMFNRKLSQEVAKLAARHRGVNIFYADLYSILADVVERYQALGFKNGRDSCCGYTGLAVGPLCNAGSHLCPEPSEYVFWDSFHPTERAYKVMIDEFVKRYLRYIH</sequence>
<dbReference type="CDD" id="cd01837">
    <property type="entry name" value="SGNH_plant_lipase_like"/>
    <property type="match status" value="1"/>
</dbReference>
<dbReference type="PROSITE" id="PS01098">
    <property type="entry name" value="LIPASE_GDSL_SER"/>
    <property type="match status" value="1"/>
</dbReference>
<keyword evidence="5" id="KW-1185">Reference proteome</keyword>
<keyword evidence="3" id="KW-0812">Transmembrane</keyword>
<accession>A0AAQ3SNT1</accession>
<proteinExistence type="inferred from homology"/>